<dbReference type="RefSeq" id="WP_150894162.1">
    <property type="nucleotide sequence ID" value="NZ_VYUY01000015.1"/>
</dbReference>
<reference evidence="3" key="1">
    <citation type="submission" date="2019-09" db="EMBL/GenBank/DDBJ databases">
        <title>Mumia zhuanghuii sp. nov. isolated from the intestinal contents of plateau pika (Ochotona curzoniae) in the Qinghai-Tibet plateau of China.</title>
        <authorList>
            <person name="Tian Z."/>
        </authorList>
    </citation>
    <scope>NUCLEOTIDE SEQUENCE [LARGE SCALE GENOMIC DNA]</scope>
    <source>
        <strain evidence="3">L-033</strain>
    </source>
</reference>
<dbReference type="InterPro" id="IPR000835">
    <property type="entry name" value="HTH_MarR-typ"/>
</dbReference>
<organism evidence="2 3">
    <name type="scientific">Microbacterium caowuchunii</name>
    <dbReference type="NCBI Taxonomy" id="2614638"/>
    <lineage>
        <taxon>Bacteria</taxon>
        <taxon>Bacillati</taxon>
        <taxon>Actinomycetota</taxon>
        <taxon>Actinomycetes</taxon>
        <taxon>Micrococcales</taxon>
        <taxon>Microbacteriaceae</taxon>
        <taxon>Microbacterium</taxon>
    </lineage>
</organism>
<dbReference type="Pfam" id="PF12802">
    <property type="entry name" value="MarR_2"/>
    <property type="match status" value="1"/>
</dbReference>
<dbReference type="GO" id="GO:0003700">
    <property type="term" value="F:DNA-binding transcription factor activity"/>
    <property type="evidence" value="ECO:0007669"/>
    <property type="project" value="InterPro"/>
</dbReference>
<dbReference type="Proteomes" id="UP000326838">
    <property type="component" value="Unassembled WGS sequence"/>
</dbReference>
<feature type="domain" description="HTH marR-type" evidence="1">
    <location>
        <begin position="40"/>
        <end position="95"/>
    </location>
</feature>
<gene>
    <name evidence="2" type="ORF">F6B40_11675</name>
</gene>
<dbReference type="SUPFAM" id="SSF46785">
    <property type="entry name" value="Winged helix' DNA-binding domain"/>
    <property type="match status" value="1"/>
</dbReference>
<dbReference type="EMBL" id="VYUY01000015">
    <property type="protein sequence ID" value="KAA9132343.1"/>
    <property type="molecule type" value="Genomic_DNA"/>
</dbReference>
<keyword evidence="3" id="KW-1185">Reference proteome</keyword>
<evidence type="ECO:0000313" key="3">
    <source>
        <dbReference type="Proteomes" id="UP000326838"/>
    </source>
</evidence>
<comment type="caution">
    <text evidence="2">The sequence shown here is derived from an EMBL/GenBank/DDBJ whole genome shotgun (WGS) entry which is preliminary data.</text>
</comment>
<dbReference type="Gene3D" id="1.10.10.10">
    <property type="entry name" value="Winged helix-like DNA-binding domain superfamily/Winged helix DNA-binding domain"/>
    <property type="match status" value="1"/>
</dbReference>
<evidence type="ECO:0000259" key="1">
    <source>
        <dbReference type="Pfam" id="PF12802"/>
    </source>
</evidence>
<accession>A0A5N0TB87</accession>
<protein>
    <submittedName>
        <fullName evidence="2">MarR family transcriptional regulator</fullName>
    </submittedName>
</protein>
<dbReference type="AlphaFoldDB" id="A0A5N0TB87"/>
<dbReference type="InterPro" id="IPR036388">
    <property type="entry name" value="WH-like_DNA-bd_sf"/>
</dbReference>
<proteinExistence type="predicted"/>
<evidence type="ECO:0000313" key="2">
    <source>
        <dbReference type="EMBL" id="KAA9132343.1"/>
    </source>
</evidence>
<name>A0A5N0TB87_9MICO</name>
<dbReference type="InterPro" id="IPR036390">
    <property type="entry name" value="WH_DNA-bd_sf"/>
</dbReference>
<sequence length="148" mass="16095">MAEPDPQQRAARAVERLRLSEASLSRRRQTHCGPSENARAAMRFILERADAGERVTPRAVAAHLGVSAAAVSGILDKLHSGGMITFAVNPDDRRSKHVLPFDRSTDADDVDPLTARIREEAADLDPVTAEAVAAFIERVVRSVDAECR</sequence>